<dbReference type="PANTHER" id="PTHR10000:SF53">
    <property type="entry name" value="5-AMINO-6-(5-PHOSPHO-D-RIBITYLAMINO)URACIL PHOSPHATASE YBJI-RELATED"/>
    <property type="match status" value="1"/>
</dbReference>
<dbReference type="NCBIfam" id="TIGR01484">
    <property type="entry name" value="HAD-SF-IIB"/>
    <property type="match status" value="1"/>
</dbReference>
<sequence length="255" mass="28565">MLYVFDVDGTLSFNGVEIDSEIVNAIKQLAKHNEIIFASARPIRDLIPIVPTFKNHILIGANGALVSKNGHIYSIKPISNCDIQLTKNIIKKYDLNYIIDSNWDYSAKVSALNPIFKQLDPDQLAENVAISSIKKAVKIILLDVNNDLIDKISAFIKQNTSLSVIKHTDENNIDLTAQNINKFSTLRTITDSNYIAFGNDSNDQELLVNAFKSNWVDDGSNKLNRMNLQPDQIVLNSNDEVAKLIQSYTNDDNLK</sequence>
<dbReference type="PATRIC" id="fig|1614.7.peg.14"/>
<dbReference type="InterPro" id="IPR023214">
    <property type="entry name" value="HAD_sf"/>
</dbReference>
<proteinExistence type="predicted"/>
<reference evidence="1 2" key="1">
    <citation type="submission" date="2014-06" db="EMBL/GenBank/DDBJ databases">
        <title>Functional and comparative genomic analyses of the Drosophila gut microbiota identify candidate symbiosis factors.</title>
        <authorList>
            <person name="Newell P.D."/>
            <person name="Chaston J.M."/>
            <person name="Douglas A.E."/>
        </authorList>
    </citation>
    <scope>NUCLEOTIDE SEQUENCE [LARGE SCALE GENOMIC DNA]</scope>
    <source>
        <strain evidence="1 2">DmCS_002</strain>
    </source>
</reference>
<keyword evidence="1" id="KW-0378">Hydrolase</keyword>
<dbReference type="Gene3D" id="3.30.1240.10">
    <property type="match status" value="1"/>
</dbReference>
<dbReference type="SUPFAM" id="SSF56784">
    <property type="entry name" value="HAD-like"/>
    <property type="match status" value="1"/>
</dbReference>
<evidence type="ECO:0000313" key="1">
    <source>
        <dbReference type="EMBL" id="KID42570.1"/>
    </source>
</evidence>
<dbReference type="PANTHER" id="PTHR10000">
    <property type="entry name" value="PHOSPHOSERINE PHOSPHATASE"/>
    <property type="match status" value="1"/>
</dbReference>
<dbReference type="RefSeq" id="WP_039142820.1">
    <property type="nucleotide sequence ID" value="NZ_JOJZ01000007.1"/>
</dbReference>
<dbReference type="EMBL" id="JOJZ01000007">
    <property type="protein sequence ID" value="KID42570.1"/>
    <property type="molecule type" value="Genomic_DNA"/>
</dbReference>
<gene>
    <name evidence="1" type="ORF">LfDm3_0022</name>
</gene>
<dbReference type="OrthoDB" id="1650327at2"/>
<dbReference type="GeneID" id="74912730"/>
<dbReference type="GO" id="GO:0016791">
    <property type="term" value="F:phosphatase activity"/>
    <property type="evidence" value="ECO:0007669"/>
    <property type="project" value="UniProtKB-ARBA"/>
</dbReference>
<dbReference type="InterPro" id="IPR036412">
    <property type="entry name" value="HAD-like_sf"/>
</dbReference>
<keyword evidence="2" id="KW-1185">Reference proteome</keyword>
<name>A0A0C1M0D2_9LACO</name>
<comment type="caution">
    <text evidence="1">The sequence shown here is derived from an EMBL/GenBank/DDBJ whole genome shotgun (WGS) entry which is preliminary data.</text>
</comment>
<accession>A0A0C1M0D2</accession>
<protein>
    <submittedName>
        <fullName evidence="1">Putative hydrolase</fullName>
    </submittedName>
</protein>
<dbReference type="Pfam" id="PF08282">
    <property type="entry name" value="Hydrolase_3"/>
    <property type="match status" value="1"/>
</dbReference>
<dbReference type="GO" id="GO:0005829">
    <property type="term" value="C:cytosol"/>
    <property type="evidence" value="ECO:0007669"/>
    <property type="project" value="TreeGrafter"/>
</dbReference>
<dbReference type="Proteomes" id="UP000031397">
    <property type="component" value="Unassembled WGS sequence"/>
</dbReference>
<evidence type="ECO:0000313" key="2">
    <source>
        <dbReference type="Proteomes" id="UP000031397"/>
    </source>
</evidence>
<organism evidence="1 2">
    <name type="scientific">Fructilactobacillus fructivorans</name>
    <dbReference type="NCBI Taxonomy" id="1614"/>
    <lineage>
        <taxon>Bacteria</taxon>
        <taxon>Bacillati</taxon>
        <taxon>Bacillota</taxon>
        <taxon>Bacilli</taxon>
        <taxon>Lactobacillales</taxon>
        <taxon>Lactobacillaceae</taxon>
        <taxon>Fructilactobacillus</taxon>
    </lineage>
</organism>
<dbReference type="AlphaFoldDB" id="A0A0C1M0D2"/>
<dbReference type="Gene3D" id="3.40.50.1000">
    <property type="entry name" value="HAD superfamily/HAD-like"/>
    <property type="match status" value="1"/>
</dbReference>
<dbReference type="InterPro" id="IPR006379">
    <property type="entry name" value="HAD-SF_hydro_IIB"/>
</dbReference>
<dbReference type="GO" id="GO:0000287">
    <property type="term" value="F:magnesium ion binding"/>
    <property type="evidence" value="ECO:0007669"/>
    <property type="project" value="TreeGrafter"/>
</dbReference>